<dbReference type="InterPro" id="IPR013815">
    <property type="entry name" value="ATP_grasp_subdomain_1"/>
</dbReference>
<comment type="caution">
    <text evidence="15">The sequence shown here is derived from an EMBL/GenBank/DDBJ whole genome shotgun (WGS) entry which is preliminary data.</text>
</comment>
<evidence type="ECO:0000313" key="15">
    <source>
        <dbReference type="EMBL" id="OAV59155.1"/>
    </source>
</evidence>
<dbReference type="RefSeq" id="WP_043058874.1">
    <property type="nucleotide sequence ID" value="NZ_LXEY01000022.1"/>
</dbReference>
<dbReference type="EC" id="6.3.4.13" evidence="4 12"/>
<evidence type="ECO:0000256" key="8">
    <source>
        <dbReference type="ARBA" id="ARBA00022840"/>
    </source>
</evidence>
<gene>
    <name evidence="12" type="primary">purD</name>
    <name evidence="15" type="ORF">A6F49_14790</name>
</gene>
<dbReference type="SUPFAM" id="SSF56059">
    <property type="entry name" value="Glutathione synthetase ATP-binding domain-like"/>
    <property type="match status" value="1"/>
</dbReference>
<dbReference type="Gene3D" id="3.90.600.10">
    <property type="entry name" value="Phosphoribosylglycinamide synthetase, C-terminal domain"/>
    <property type="match status" value="1"/>
</dbReference>
<dbReference type="GO" id="GO:0009113">
    <property type="term" value="P:purine nucleobase biosynthetic process"/>
    <property type="evidence" value="ECO:0007669"/>
    <property type="project" value="InterPro"/>
</dbReference>
<keyword evidence="5 12" id="KW-0436">Ligase</keyword>
<dbReference type="InterPro" id="IPR020559">
    <property type="entry name" value="PRibGlycinamide_synth_CS"/>
</dbReference>
<dbReference type="PANTHER" id="PTHR43472:SF1">
    <property type="entry name" value="PHOSPHORIBOSYLAMINE--GLYCINE LIGASE, CHLOROPLASTIC"/>
    <property type="match status" value="1"/>
</dbReference>
<dbReference type="SMART" id="SM01209">
    <property type="entry name" value="GARS_A"/>
    <property type="match status" value="1"/>
</dbReference>
<sequence>MKTLVLGPGGREHAIVQALRADPLVSEVRCAPGNAGIAKEVPVYPIDVSSPQLVVELCQELQPDLIVVGPEALLAAGVTNALQAAGFAVFGPTHQAARLESSKAFAKEIMHAAGVPTGQAHTATNLEQLEAALDEFGEPYVVKDDGLAAGKGVIVTHDRNEAIAHGQAIFAGGDPVLIEEFLDGPEVSVFVIADGKDGVAMSPAQDFKRIYNDDEGPNTGGMGAYTPLDWLPENFTEDVMEQVARPVLAEMAKRGTPFTGVLYCGLAVTKKGIQVIEFNARFGDPETQPVLARLKTPLGQLLKAAADGKLATTFPTIQFHDNAAIGVVMASEGYPDTPKTGVQITGVADAAKHENVSVLHAGTTTGDTGEFTASGGRLLTVVATGDDLVEARDTAYAAVEKISIPNAQYRTDIAAKAINGEITIPGA</sequence>
<proteinExistence type="inferred from homology"/>
<dbReference type="HAMAP" id="MF_00138">
    <property type="entry name" value="GARS"/>
    <property type="match status" value="1"/>
</dbReference>
<dbReference type="InterPro" id="IPR037123">
    <property type="entry name" value="PRibGlycinamide_synth_C_sf"/>
</dbReference>
<dbReference type="Gene3D" id="3.40.50.20">
    <property type="match status" value="1"/>
</dbReference>
<name>A0A1B7LVT4_9MICC</name>
<comment type="similarity">
    <text evidence="9 12">Belongs to the GARS family.</text>
</comment>
<dbReference type="PROSITE" id="PS00184">
    <property type="entry name" value="GARS"/>
    <property type="match status" value="1"/>
</dbReference>
<comment type="cofactor">
    <cofactor evidence="1">
        <name>Mn(2+)</name>
        <dbReference type="ChEBI" id="CHEBI:29035"/>
    </cofactor>
</comment>
<dbReference type="InterPro" id="IPR016185">
    <property type="entry name" value="PreATP-grasp_dom_sf"/>
</dbReference>
<evidence type="ECO:0000256" key="7">
    <source>
        <dbReference type="ARBA" id="ARBA00022755"/>
    </source>
</evidence>
<dbReference type="Pfam" id="PF02844">
    <property type="entry name" value="GARS_N"/>
    <property type="match status" value="1"/>
</dbReference>
<evidence type="ECO:0000256" key="13">
    <source>
        <dbReference type="PROSITE-ProRule" id="PRU00409"/>
    </source>
</evidence>
<dbReference type="AlphaFoldDB" id="A0A1B7LVT4"/>
<evidence type="ECO:0000256" key="9">
    <source>
        <dbReference type="ARBA" id="ARBA00038345"/>
    </source>
</evidence>
<protein>
    <recommendedName>
        <fullName evidence="4 12">Phosphoribosylamine--glycine ligase</fullName>
        <ecNumber evidence="4 12">6.3.4.13</ecNumber>
    </recommendedName>
    <alternativeName>
        <fullName evidence="12">GARS</fullName>
    </alternativeName>
    <alternativeName>
        <fullName evidence="10 12">Glycinamide ribonucleotide synthetase</fullName>
    </alternativeName>
    <alternativeName>
        <fullName evidence="11 12">Phosphoribosylglycinamide synthetase</fullName>
    </alternativeName>
</protein>
<dbReference type="UniPathway" id="UPA00074">
    <property type="reaction ID" value="UER00125"/>
</dbReference>
<dbReference type="GO" id="GO:0005524">
    <property type="term" value="F:ATP binding"/>
    <property type="evidence" value="ECO:0007669"/>
    <property type="project" value="UniProtKB-UniRule"/>
</dbReference>
<dbReference type="InterPro" id="IPR011761">
    <property type="entry name" value="ATP-grasp"/>
</dbReference>
<dbReference type="InterPro" id="IPR000115">
    <property type="entry name" value="PRibGlycinamide_synth"/>
</dbReference>
<accession>A0A1B7LVT4</accession>
<dbReference type="EMBL" id="LXEY01000022">
    <property type="protein sequence ID" value="OAV59155.1"/>
    <property type="molecule type" value="Genomic_DNA"/>
</dbReference>
<comment type="pathway">
    <text evidence="3 12">Purine metabolism; IMP biosynthesis via de novo pathway; N(1)-(5-phospho-D-ribosyl)glycinamide from 5-phospho-alpha-D-ribose 1-diphosphate: step 2/2.</text>
</comment>
<dbReference type="STRING" id="1837282.A6F49_14790"/>
<dbReference type="Gene3D" id="3.30.470.20">
    <property type="entry name" value="ATP-grasp fold, B domain"/>
    <property type="match status" value="1"/>
</dbReference>
<evidence type="ECO:0000256" key="10">
    <source>
        <dbReference type="ARBA" id="ARBA00042242"/>
    </source>
</evidence>
<dbReference type="SMART" id="SM01210">
    <property type="entry name" value="GARS_C"/>
    <property type="match status" value="1"/>
</dbReference>
<comment type="catalytic activity">
    <reaction evidence="12">
        <text>5-phospho-beta-D-ribosylamine + glycine + ATP = N(1)-(5-phospho-beta-D-ribosyl)glycinamide + ADP + phosphate + H(+)</text>
        <dbReference type="Rhea" id="RHEA:17453"/>
        <dbReference type="ChEBI" id="CHEBI:15378"/>
        <dbReference type="ChEBI" id="CHEBI:30616"/>
        <dbReference type="ChEBI" id="CHEBI:43474"/>
        <dbReference type="ChEBI" id="CHEBI:57305"/>
        <dbReference type="ChEBI" id="CHEBI:58681"/>
        <dbReference type="ChEBI" id="CHEBI:143788"/>
        <dbReference type="ChEBI" id="CHEBI:456216"/>
        <dbReference type="EC" id="6.3.4.13"/>
    </reaction>
</comment>
<evidence type="ECO:0000256" key="2">
    <source>
        <dbReference type="ARBA" id="ARBA00001946"/>
    </source>
</evidence>
<dbReference type="Gene3D" id="3.30.1490.20">
    <property type="entry name" value="ATP-grasp fold, A domain"/>
    <property type="match status" value="1"/>
</dbReference>
<dbReference type="InterPro" id="IPR011054">
    <property type="entry name" value="Rudment_hybrid_motif"/>
</dbReference>
<evidence type="ECO:0000256" key="3">
    <source>
        <dbReference type="ARBA" id="ARBA00005174"/>
    </source>
</evidence>
<keyword evidence="8 13" id="KW-0067">ATP-binding</keyword>
<dbReference type="InterPro" id="IPR020562">
    <property type="entry name" value="PRibGlycinamide_synth_N"/>
</dbReference>
<dbReference type="InterPro" id="IPR020561">
    <property type="entry name" value="PRibGlycinamid_synth_ATP-grasp"/>
</dbReference>
<keyword evidence="7 12" id="KW-0658">Purine biosynthesis</keyword>
<dbReference type="PANTHER" id="PTHR43472">
    <property type="entry name" value="PHOSPHORIBOSYLAMINE--GLYCINE LIGASE"/>
    <property type="match status" value="1"/>
</dbReference>
<dbReference type="Pfam" id="PF01071">
    <property type="entry name" value="GARS_A"/>
    <property type="match status" value="1"/>
</dbReference>
<dbReference type="Pfam" id="PF02843">
    <property type="entry name" value="GARS_C"/>
    <property type="match status" value="1"/>
</dbReference>
<dbReference type="SUPFAM" id="SSF51246">
    <property type="entry name" value="Rudiment single hybrid motif"/>
    <property type="match status" value="1"/>
</dbReference>
<evidence type="ECO:0000256" key="4">
    <source>
        <dbReference type="ARBA" id="ARBA00013255"/>
    </source>
</evidence>
<dbReference type="SUPFAM" id="SSF52440">
    <property type="entry name" value="PreATP-grasp domain"/>
    <property type="match status" value="1"/>
</dbReference>
<dbReference type="PROSITE" id="PS50975">
    <property type="entry name" value="ATP_GRASP"/>
    <property type="match status" value="1"/>
</dbReference>
<dbReference type="InterPro" id="IPR020560">
    <property type="entry name" value="PRibGlycinamide_synth_C-dom"/>
</dbReference>
<organism evidence="15 16">
    <name type="scientific">Enteractinococcus helveticum</name>
    <dbReference type="NCBI Taxonomy" id="1837282"/>
    <lineage>
        <taxon>Bacteria</taxon>
        <taxon>Bacillati</taxon>
        <taxon>Actinomycetota</taxon>
        <taxon>Actinomycetes</taxon>
        <taxon>Micrococcales</taxon>
        <taxon>Micrococcaceae</taxon>
    </lineage>
</organism>
<dbReference type="GO" id="GO:0004637">
    <property type="term" value="F:phosphoribosylamine-glycine ligase activity"/>
    <property type="evidence" value="ECO:0007669"/>
    <property type="project" value="UniProtKB-UniRule"/>
</dbReference>
<dbReference type="GO" id="GO:0006189">
    <property type="term" value="P:'de novo' IMP biosynthetic process"/>
    <property type="evidence" value="ECO:0007669"/>
    <property type="project" value="UniProtKB-UniRule"/>
</dbReference>
<keyword evidence="16" id="KW-1185">Reference proteome</keyword>
<evidence type="ECO:0000256" key="11">
    <source>
        <dbReference type="ARBA" id="ARBA00042864"/>
    </source>
</evidence>
<dbReference type="GO" id="GO:0046872">
    <property type="term" value="F:metal ion binding"/>
    <property type="evidence" value="ECO:0007669"/>
    <property type="project" value="InterPro"/>
</dbReference>
<evidence type="ECO:0000256" key="5">
    <source>
        <dbReference type="ARBA" id="ARBA00022598"/>
    </source>
</evidence>
<evidence type="ECO:0000256" key="12">
    <source>
        <dbReference type="HAMAP-Rule" id="MF_00138"/>
    </source>
</evidence>
<feature type="domain" description="ATP-grasp" evidence="14">
    <location>
        <begin position="107"/>
        <end position="307"/>
    </location>
</feature>
<evidence type="ECO:0000256" key="6">
    <source>
        <dbReference type="ARBA" id="ARBA00022741"/>
    </source>
</evidence>
<evidence type="ECO:0000313" key="16">
    <source>
        <dbReference type="Proteomes" id="UP000078292"/>
    </source>
</evidence>
<dbReference type="NCBIfam" id="TIGR00877">
    <property type="entry name" value="purD"/>
    <property type="match status" value="1"/>
</dbReference>
<comment type="cofactor">
    <cofactor evidence="2">
        <name>Mg(2+)</name>
        <dbReference type="ChEBI" id="CHEBI:18420"/>
    </cofactor>
</comment>
<evidence type="ECO:0000259" key="14">
    <source>
        <dbReference type="PROSITE" id="PS50975"/>
    </source>
</evidence>
<dbReference type="Proteomes" id="UP000078292">
    <property type="component" value="Unassembled WGS sequence"/>
</dbReference>
<dbReference type="OrthoDB" id="9807240at2"/>
<keyword evidence="6 13" id="KW-0547">Nucleotide-binding</keyword>
<reference evidence="15 16" key="1">
    <citation type="submission" date="2016-04" db="EMBL/GenBank/DDBJ databases">
        <title>First whole genome shotgun sequence of the bacterium Enteractinococcus sp. strain UASWS1574.</title>
        <authorList>
            <person name="Crovadore J."/>
            <person name="Chablais R."/>
            <person name="Lefort F."/>
        </authorList>
    </citation>
    <scope>NUCLEOTIDE SEQUENCE [LARGE SCALE GENOMIC DNA]</scope>
    <source>
        <strain evidence="15 16">UASWS1574</strain>
    </source>
</reference>
<evidence type="ECO:0000256" key="1">
    <source>
        <dbReference type="ARBA" id="ARBA00001936"/>
    </source>
</evidence>